<organism evidence="1 2">
    <name type="scientific">Kiloniella spongiae</name>
    <dbReference type="NCBI Taxonomy" id="1489064"/>
    <lineage>
        <taxon>Bacteria</taxon>
        <taxon>Pseudomonadati</taxon>
        <taxon>Pseudomonadota</taxon>
        <taxon>Alphaproteobacteria</taxon>
        <taxon>Rhodospirillales</taxon>
        <taxon>Kiloniellaceae</taxon>
        <taxon>Kiloniella</taxon>
    </lineage>
</organism>
<sequence>MNIVVNGQPVTTQAASLSDLLAEHGYGTAKVATAVNGTLAPASMRHEQEIVDGDQIEIVAPMQGG</sequence>
<dbReference type="InterPro" id="IPR003749">
    <property type="entry name" value="ThiS/MoaD-like"/>
</dbReference>
<dbReference type="PANTHER" id="PTHR34472">
    <property type="entry name" value="SULFUR CARRIER PROTEIN THIS"/>
    <property type="match status" value="1"/>
</dbReference>
<dbReference type="AlphaFoldDB" id="A0A0H2MWS8"/>
<dbReference type="Pfam" id="PF02597">
    <property type="entry name" value="ThiS"/>
    <property type="match status" value="1"/>
</dbReference>
<dbReference type="CDD" id="cd00565">
    <property type="entry name" value="Ubl_ThiS"/>
    <property type="match status" value="1"/>
</dbReference>
<dbReference type="InterPro" id="IPR016155">
    <property type="entry name" value="Mopterin_synth/thiamin_S_b"/>
</dbReference>
<name>A0A0H2MWS8_9PROT</name>
<evidence type="ECO:0008006" key="3">
    <source>
        <dbReference type="Google" id="ProtNLM"/>
    </source>
</evidence>
<accession>A0A0H2MWS8</accession>
<dbReference type="OrthoDB" id="197113at2"/>
<dbReference type="EMBL" id="LAQL01000005">
    <property type="protein sequence ID" value="KLN61155.1"/>
    <property type="molecule type" value="Genomic_DNA"/>
</dbReference>
<reference evidence="1 2" key="1">
    <citation type="submission" date="2015-03" db="EMBL/GenBank/DDBJ databases">
        <title>Genome Sequence of Kiloniella spongiae MEBiC09566, isolated from a marine sponge.</title>
        <authorList>
            <person name="Shao Z."/>
            <person name="Wang L."/>
            <person name="Li X."/>
        </authorList>
    </citation>
    <scope>NUCLEOTIDE SEQUENCE [LARGE SCALE GENOMIC DNA]</scope>
    <source>
        <strain evidence="1 2">MEBiC09566</strain>
    </source>
</reference>
<dbReference type="InterPro" id="IPR010035">
    <property type="entry name" value="Thi_S"/>
</dbReference>
<dbReference type="STRING" id="1489064.WH96_08300"/>
<dbReference type="SUPFAM" id="SSF54285">
    <property type="entry name" value="MoaD/ThiS"/>
    <property type="match status" value="1"/>
</dbReference>
<dbReference type="RefSeq" id="WP_047763704.1">
    <property type="nucleotide sequence ID" value="NZ_LAQL01000005.1"/>
</dbReference>
<dbReference type="NCBIfam" id="TIGR01683">
    <property type="entry name" value="thiS"/>
    <property type="match status" value="1"/>
</dbReference>
<dbReference type="InterPro" id="IPR012675">
    <property type="entry name" value="Beta-grasp_dom_sf"/>
</dbReference>
<comment type="caution">
    <text evidence="1">The sequence shown here is derived from an EMBL/GenBank/DDBJ whole genome shotgun (WGS) entry which is preliminary data.</text>
</comment>
<evidence type="ECO:0000313" key="1">
    <source>
        <dbReference type="EMBL" id="KLN61155.1"/>
    </source>
</evidence>
<gene>
    <name evidence="1" type="ORF">WH96_08300</name>
</gene>
<dbReference type="Gene3D" id="3.10.20.30">
    <property type="match status" value="1"/>
</dbReference>
<proteinExistence type="predicted"/>
<keyword evidence="2" id="KW-1185">Reference proteome</keyword>
<dbReference type="PANTHER" id="PTHR34472:SF1">
    <property type="entry name" value="SULFUR CARRIER PROTEIN THIS"/>
    <property type="match status" value="1"/>
</dbReference>
<dbReference type="Proteomes" id="UP000035444">
    <property type="component" value="Unassembled WGS sequence"/>
</dbReference>
<evidence type="ECO:0000313" key="2">
    <source>
        <dbReference type="Proteomes" id="UP000035444"/>
    </source>
</evidence>
<protein>
    <recommendedName>
        <fullName evidence="3">Thiamine biosynthesis protein ThiS</fullName>
    </recommendedName>
</protein>